<proteinExistence type="predicted"/>
<evidence type="ECO:0000313" key="2">
    <source>
        <dbReference type="Proteomes" id="UP000218327"/>
    </source>
</evidence>
<accession>A0A2A5AC59</accession>
<reference evidence="2" key="1">
    <citation type="submission" date="2017-08" db="EMBL/GenBank/DDBJ databases">
        <title>A dynamic microbial community with high functional redundancy inhabits the cold, oxic subseafloor aquifer.</title>
        <authorList>
            <person name="Tully B.J."/>
            <person name="Wheat C.G."/>
            <person name="Glazer B.T."/>
            <person name="Huber J.A."/>
        </authorList>
    </citation>
    <scope>NUCLEOTIDE SEQUENCE [LARGE SCALE GENOMIC DNA]</scope>
</reference>
<protein>
    <recommendedName>
        <fullName evidence="3">Type II toxin-antitoxin system RelE/ParE family toxin</fullName>
    </recommendedName>
</protein>
<sequence length="126" mass="14114">MLVIAYKNKEFHKWAKKQGLNDTVLLAALDEMERGLVEADLGGNVFKKRVSLGQGKSGGARTLLAYKKGNRAFFIFGFAKNARANIKENELRSLKLYAKLLLGYNEKELRKAIKEKALIQVEANNG</sequence>
<dbReference type="Proteomes" id="UP000218327">
    <property type="component" value="Unassembled WGS sequence"/>
</dbReference>
<name>A0A2A5AC59_9GAMM</name>
<dbReference type="AlphaFoldDB" id="A0A2A5AC59"/>
<gene>
    <name evidence="1" type="ORF">COA96_18185</name>
</gene>
<dbReference type="Pfam" id="PF06296">
    <property type="entry name" value="RelE"/>
    <property type="match status" value="1"/>
</dbReference>
<evidence type="ECO:0000313" key="1">
    <source>
        <dbReference type="EMBL" id="PCJ16892.1"/>
    </source>
</evidence>
<comment type="caution">
    <text evidence="1">The sequence shown here is derived from an EMBL/GenBank/DDBJ whole genome shotgun (WGS) entry which is preliminary data.</text>
</comment>
<dbReference type="InterPro" id="IPR009387">
    <property type="entry name" value="HigB-2"/>
</dbReference>
<dbReference type="EMBL" id="NVVJ01000113">
    <property type="protein sequence ID" value="PCJ16892.1"/>
    <property type="molecule type" value="Genomic_DNA"/>
</dbReference>
<organism evidence="1 2">
    <name type="scientific">SAR86 cluster bacterium</name>
    <dbReference type="NCBI Taxonomy" id="2030880"/>
    <lineage>
        <taxon>Bacteria</taxon>
        <taxon>Pseudomonadati</taxon>
        <taxon>Pseudomonadota</taxon>
        <taxon>Gammaproteobacteria</taxon>
        <taxon>SAR86 cluster</taxon>
    </lineage>
</organism>
<evidence type="ECO:0008006" key="3">
    <source>
        <dbReference type="Google" id="ProtNLM"/>
    </source>
</evidence>
<dbReference type="PIRSF" id="PIRSF018634">
    <property type="entry name" value="UCP018634"/>
    <property type="match status" value="1"/>
</dbReference>